<dbReference type="SUPFAM" id="SSF51395">
    <property type="entry name" value="FMN-linked oxidoreductases"/>
    <property type="match status" value="1"/>
</dbReference>
<dbReference type="FunCoup" id="G2QLS2">
    <property type="interactions" value="744"/>
</dbReference>
<dbReference type="Proteomes" id="UP000007322">
    <property type="component" value="Chromosome 6"/>
</dbReference>
<reference evidence="3 4" key="1">
    <citation type="journal article" date="2011" name="Nat. Biotechnol.">
        <title>Comparative genomic analysis of the thermophilic biomass-degrading fungi Myceliophthora thermophila and Thielavia terrestris.</title>
        <authorList>
            <person name="Berka R.M."/>
            <person name="Grigoriev I.V."/>
            <person name="Otillar R."/>
            <person name="Salamov A."/>
            <person name="Grimwood J."/>
            <person name="Reid I."/>
            <person name="Ishmael N."/>
            <person name="John T."/>
            <person name="Darmond C."/>
            <person name="Moisan M.-C."/>
            <person name="Henrissat B."/>
            <person name="Coutinho P.M."/>
            <person name="Lombard V."/>
            <person name="Natvig D.O."/>
            <person name="Lindquist E."/>
            <person name="Schmutz J."/>
            <person name="Lucas S."/>
            <person name="Harris P."/>
            <person name="Powlowski J."/>
            <person name="Bellemare A."/>
            <person name="Taylor D."/>
            <person name="Butler G."/>
            <person name="de Vries R.P."/>
            <person name="Allijn I.E."/>
            <person name="van den Brink J."/>
            <person name="Ushinsky S."/>
            <person name="Storms R."/>
            <person name="Powell A.J."/>
            <person name="Paulsen I.T."/>
            <person name="Elbourne L.D.H."/>
            <person name="Baker S.E."/>
            <person name="Magnuson J."/>
            <person name="LaBoissiere S."/>
            <person name="Clutterbuck A.J."/>
            <person name="Martinez D."/>
            <person name="Wogulis M."/>
            <person name="de Leon A.L."/>
            <person name="Rey M.W."/>
            <person name="Tsang A."/>
        </authorList>
    </citation>
    <scope>NUCLEOTIDE SEQUENCE [LARGE SCALE GENOMIC DNA]</scope>
    <source>
        <strain evidence="4">ATCC 42464 / BCRC 31852 / DSM 1799</strain>
    </source>
</reference>
<protein>
    <submittedName>
        <fullName evidence="3">NADH:flavin oxidoreductase/NADH oxidase-like protein</fullName>
    </submittedName>
</protein>
<dbReference type="GO" id="GO:0010181">
    <property type="term" value="F:FMN binding"/>
    <property type="evidence" value="ECO:0007669"/>
    <property type="project" value="InterPro"/>
</dbReference>
<dbReference type="GO" id="GO:0003959">
    <property type="term" value="F:NADPH dehydrogenase activity"/>
    <property type="evidence" value="ECO:0007669"/>
    <property type="project" value="TreeGrafter"/>
</dbReference>
<dbReference type="FunFam" id="3.20.20.70:FF:000138">
    <property type="entry name" value="NADPH dehydrogenase 1"/>
    <property type="match status" value="1"/>
</dbReference>
<name>G2QLS2_THET4</name>
<dbReference type="eggNOG" id="KOG0134">
    <property type="taxonomic scope" value="Eukaryota"/>
</dbReference>
<accession>G2QLS2</accession>
<proteinExistence type="predicted"/>
<dbReference type="RefSeq" id="XP_003666147.1">
    <property type="nucleotide sequence ID" value="XM_003666099.1"/>
</dbReference>
<dbReference type="InterPro" id="IPR045247">
    <property type="entry name" value="Oye-like"/>
</dbReference>
<dbReference type="InParanoid" id="G2QLS2"/>
<dbReference type="Pfam" id="PF00724">
    <property type="entry name" value="Oxidored_FMN"/>
    <property type="match status" value="1"/>
</dbReference>
<dbReference type="GeneID" id="11514284"/>
<evidence type="ECO:0000259" key="2">
    <source>
        <dbReference type="Pfam" id="PF00724"/>
    </source>
</evidence>
<dbReference type="EMBL" id="CP003007">
    <property type="protein sequence ID" value="AEO60902.1"/>
    <property type="molecule type" value="Genomic_DNA"/>
</dbReference>
<dbReference type="AlphaFoldDB" id="G2QLS2"/>
<dbReference type="PANTHER" id="PTHR22893">
    <property type="entry name" value="NADH OXIDOREDUCTASE-RELATED"/>
    <property type="match status" value="1"/>
</dbReference>
<dbReference type="CDD" id="cd02933">
    <property type="entry name" value="OYE_like_FMN"/>
    <property type="match status" value="1"/>
</dbReference>
<dbReference type="Gene3D" id="3.20.20.70">
    <property type="entry name" value="Aldolase class I"/>
    <property type="match status" value="1"/>
</dbReference>
<evidence type="ECO:0000256" key="1">
    <source>
        <dbReference type="ARBA" id="ARBA00022630"/>
    </source>
</evidence>
<keyword evidence="4" id="KW-1185">Reference proteome</keyword>
<evidence type="ECO:0000313" key="3">
    <source>
        <dbReference type="EMBL" id="AEO60902.1"/>
    </source>
</evidence>
<dbReference type="KEGG" id="mtm:MYCTH_37947"/>
<dbReference type="SMR" id="G2QLS2"/>
<organism evidence="3 4">
    <name type="scientific">Thermothelomyces thermophilus (strain ATCC 42464 / BCRC 31852 / DSM 1799)</name>
    <name type="common">Sporotrichum thermophile</name>
    <dbReference type="NCBI Taxonomy" id="573729"/>
    <lineage>
        <taxon>Eukaryota</taxon>
        <taxon>Fungi</taxon>
        <taxon>Dikarya</taxon>
        <taxon>Ascomycota</taxon>
        <taxon>Pezizomycotina</taxon>
        <taxon>Sordariomycetes</taxon>
        <taxon>Sordariomycetidae</taxon>
        <taxon>Sordariales</taxon>
        <taxon>Chaetomiaceae</taxon>
        <taxon>Thermothelomyces</taxon>
    </lineage>
</organism>
<dbReference type="PANTHER" id="PTHR22893:SF91">
    <property type="entry name" value="NADPH DEHYDROGENASE 2-RELATED"/>
    <property type="match status" value="1"/>
</dbReference>
<dbReference type="InterPro" id="IPR013785">
    <property type="entry name" value="Aldolase_TIM"/>
</dbReference>
<dbReference type="InterPro" id="IPR001155">
    <property type="entry name" value="OxRdtase_FMN_N"/>
</dbReference>
<sequence length="360" mass="39658">MAPLTRYRASDEHVPIADLVATHYAQRAASLPGTLLVTEATLISPSAGGYDNVPGIYNADQVAAWRRVTDAVHAKGGYIFCQLWALGRTANPAVAAREGIRIHSSSAVPLPVPLPGVENAPVPEALTVEEIKERVREYADAARRAVEAGFDGVEIHGANGYLIDQFIQDTVNRRTDEYGGSVENRSRFALEVVRAVIDAVGAERTAIRLSPWSRFQGMRMDDPVPQFSHLISKLNEFGLAYLHLVQARVSGNADVTPPEDETLDFALRLWDRPVLIAGSLTPRDAKALVDKEYPDKDVITTFGRYYISTPDLPFRIKEGIDLNPYDRSTFYIPKSPVGYIDQPFSKQFEALHGSQTVALN</sequence>
<keyword evidence="1" id="KW-0285">Flavoprotein</keyword>
<dbReference type="STRING" id="573729.G2QLS2"/>
<dbReference type="VEuPathDB" id="FungiDB:MYCTH_37947"/>
<gene>
    <name evidence="3" type="ORF">MYCTH_37947</name>
</gene>
<dbReference type="OMA" id="YMECHDS"/>
<dbReference type="HOGENOM" id="CLU_012153_0_0_1"/>
<evidence type="ECO:0000313" key="4">
    <source>
        <dbReference type="Proteomes" id="UP000007322"/>
    </source>
</evidence>
<dbReference type="OrthoDB" id="276546at2759"/>
<feature type="domain" description="NADH:flavin oxidoreductase/NADH oxidase N-terminal" evidence="2">
    <location>
        <begin position="1"/>
        <end position="323"/>
    </location>
</feature>